<evidence type="ECO:0000313" key="3">
    <source>
        <dbReference type="Proteomes" id="UP001243420"/>
    </source>
</evidence>
<keyword evidence="1" id="KW-0812">Transmembrane</keyword>
<accession>A0ABY8L8X7</accession>
<keyword evidence="1" id="KW-1133">Transmembrane helix</keyword>
<proteinExistence type="predicted"/>
<evidence type="ECO:0000313" key="2">
    <source>
        <dbReference type="EMBL" id="WGH77751.1"/>
    </source>
</evidence>
<sequence length="52" mass="5605">MNICVTIGGIPRCTTTFLRNIHDHGGVGTEVFVALTLLFIATIGLFVFRNPG</sequence>
<dbReference type="Proteomes" id="UP001243420">
    <property type="component" value="Chromosome"/>
</dbReference>
<gene>
    <name evidence="2" type="ORF">P8627_12000</name>
</gene>
<feature type="transmembrane region" description="Helical" evidence="1">
    <location>
        <begin position="31"/>
        <end position="48"/>
    </location>
</feature>
<keyword evidence="3" id="KW-1185">Reference proteome</keyword>
<evidence type="ECO:0000256" key="1">
    <source>
        <dbReference type="SAM" id="Phobius"/>
    </source>
</evidence>
<protein>
    <submittedName>
        <fullName evidence="2">Uncharacterized protein</fullName>
    </submittedName>
</protein>
<name>A0ABY8L8X7_9RHOB</name>
<reference evidence="2 3" key="1">
    <citation type="submission" date="2023-04" db="EMBL/GenBank/DDBJ databases">
        <title>Jannaschia ovalis sp. nov., a marine bacterium isolated from sea tidal flat.</title>
        <authorList>
            <person name="Kwon D.Y."/>
            <person name="Kim J.-J."/>
        </authorList>
    </citation>
    <scope>NUCLEOTIDE SEQUENCE [LARGE SCALE GENOMIC DNA]</scope>
    <source>
        <strain evidence="2 3">GRR-S6-38</strain>
    </source>
</reference>
<dbReference type="EMBL" id="CP122537">
    <property type="protein sequence ID" value="WGH77751.1"/>
    <property type="molecule type" value="Genomic_DNA"/>
</dbReference>
<dbReference type="RefSeq" id="WP_279964351.1">
    <property type="nucleotide sequence ID" value="NZ_CP122537.1"/>
</dbReference>
<organism evidence="2 3">
    <name type="scientific">Jannaschia ovalis</name>
    <dbReference type="NCBI Taxonomy" id="3038773"/>
    <lineage>
        <taxon>Bacteria</taxon>
        <taxon>Pseudomonadati</taxon>
        <taxon>Pseudomonadota</taxon>
        <taxon>Alphaproteobacteria</taxon>
        <taxon>Rhodobacterales</taxon>
        <taxon>Roseobacteraceae</taxon>
        <taxon>Jannaschia</taxon>
    </lineage>
</organism>
<keyword evidence="1" id="KW-0472">Membrane</keyword>